<dbReference type="SMART" id="SM00671">
    <property type="entry name" value="SEL1"/>
    <property type="match status" value="6"/>
</dbReference>
<organism evidence="2 3">
    <name type="scientific">Linnemannia gamsii</name>
    <dbReference type="NCBI Taxonomy" id="64522"/>
    <lineage>
        <taxon>Eukaryota</taxon>
        <taxon>Fungi</taxon>
        <taxon>Fungi incertae sedis</taxon>
        <taxon>Mucoromycota</taxon>
        <taxon>Mortierellomycotina</taxon>
        <taxon>Mortierellomycetes</taxon>
        <taxon>Mortierellales</taxon>
        <taxon>Mortierellaceae</taxon>
        <taxon>Linnemannia</taxon>
    </lineage>
</organism>
<reference evidence="2 3" key="1">
    <citation type="journal article" date="2020" name="Fungal Divers.">
        <title>Resolving the Mortierellaceae phylogeny through synthesis of multi-gene phylogenetics and phylogenomics.</title>
        <authorList>
            <person name="Vandepol N."/>
            <person name="Liber J."/>
            <person name="Desiro A."/>
            <person name="Na H."/>
            <person name="Kennedy M."/>
            <person name="Barry K."/>
            <person name="Grigoriev I.V."/>
            <person name="Miller A.N."/>
            <person name="O'Donnell K."/>
            <person name="Stajich J.E."/>
            <person name="Bonito G."/>
        </authorList>
    </citation>
    <scope>NUCLEOTIDE SEQUENCE [LARGE SCALE GENOMIC DNA]</scope>
    <source>
        <strain evidence="2 3">AD045</strain>
    </source>
</reference>
<dbReference type="PANTHER" id="PTHR43628:SF1">
    <property type="entry name" value="CHITIN SYNTHASE REGULATORY FACTOR 2-RELATED"/>
    <property type="match status" value="1"/>
</dbReference>
<proteinExistence type="predicted"/>
<dbReference type="SUPFAM" id="SSF81901">
    <property type="entry name" value="HCP-like"/>
    <property type="match status" value="2"/>
</dbReference>
<dbReference type="InterPro" id="IPR052945">
    <property type="entry name" value="Mitotic_Regulator"/>
</dbReference>
<dbReference type="EMBL" id="JAAAIM010000426">
    <property type="protein sequence ID" value="KAG0288223.1"/>
    <property type="molecule type" value="Genomic_DNA"/>
</dbReference>
<name>A0ABQ7K1K4_9FUNG</name>
<keyword evidence="3" id="KW-1185">Reference proteome</keyword>
<evidence type="ECO:0000313" key="2">
    <source>
        <dbReference type="EMBL" id="KAG0288223.1"/>
    </source>
</evidence>
<evidence type="ECO:0000313" key="3">
    <source>
        <dbReference type="Proteomes" id="UP001194696"/>
    </source>
</evidence>
<feature type="region of interest" description="Disordered" evidence="1">
    <location>
        <begin position="111"/>
        <end position="185"/>
    </location>
</feature>
<gene>
    <name evidence="2" type="ORF">BGZ96_007973</name>
</gene>
<dbReference type="InterPro" id="IPR011990">
    <property type="entry name" value="TPR-like_helical_dom_sf"/>
</dbReference>
<dbReference type="InterPro" id="IPR006597">
    <property type="entry name" value="Sel1-like"/>
</dbReference>
<dbReference type="PANTHER" id="PTHR43628">
    <property type="entry name" value="ACTIVATOR OF C KINASE PROTEIN 1-RELATED"/>
    <property type="match status" value="1"/>
</dbReference>
<dbReference type="Proteomes" id="UP001194696">
    <property type="component" value="Unassembled WGS sequence"/>
</dbReference>
<evidence type="ECO:0008006" key="4">
    <source>
        <dbReference type="Google" id="ProtNLM"/>
    </source>
</evidence>
<accession>A0ABQ7K1K4</accession>
<evidence type="ECO:0000256" key="1">
    <source>
        <dbReference type="SAM" id="MobiDB-lite"/>
    </source>
</evidence>
<comment type="caution">
    <text evidence="2">The sequence shown here is derived from an EMBL/GenBank/DDBJ whole genome shotgun (WGS) entry which is preliminary data.</text>
</comment>
<feature type="compositionally biased region" description="Low complexity" evidence="1">
    <location>
        <begin position="148"/>
        <end position="162"/>
    </location>
</feature>
<sequence length="445" mass="49247">MVHVPQQQIQALRPVDKSISPNSVPLATPDEIIHVETHPDPVTKKEIVLWDDILQAFDNAVQVRHKTMVIPFLKGKDFVILEPRRIAAIPDSVLDVIVRSSVADNNLTSLQVQQSESPAAPPPLPPSYESTIRGRRPSTRNGLPKYGASSTSSAPSVATVNAQCSSGFGPDEVTTSNNSHMDRPLAFPLARGPQMLLEGQTQRVEGASCGDKEDQVTLGDMYRDGKGVPQDYHIAMVWYLKAARQAFAPAQYNIGDFYFLGHGVRQDFSQAMEWYIKAASLGHAPSLFSIGFLFHDGLGVRKDCTQAMDWYLKSANQGYALAQYNLGLLYSQGSRGVRQDYAKAMDWHFKAAFQGHAPAQYNVGLLYDFGRGVPQDFGRAMLWYLKAAEHDHAGSQYSIGFLYDHGQGVLQDYIKAAEWYQKAADQGYEGAENALDTLEKKWAGY</sequence>
<dbReference type="Gene3D" id="1.25.40.10">
    <property type="entry name" value="Tetratricopeptide repeat domain"/>
    <property type="match status" value="2"/>
</dbReference>
<protein>
    <recommendedName>
        <fullName evidence="4">HCP-like protein</fullName>
    </recommendedName>
</protein>
<dbReference type="Pfam" id="PF08238">
    <property type="entry name" value="Sel1"/>
    <property type="match status" value="6"/>
</dbReference>